<dbReference type="EMBL" id="LAZR01000388">
    <property type="protein sequence ID" value="KKN71164.1"/>
    <property type="molecule type" value="Genomic_DNA"/>
</dbReference>
<feature type="compositionally biased region" description="Basic and acidic residues" evidence="1">
    <location>
        <begin position="179"/>
        <end position="200"/>
    </location>
</feature>
<organism evidence="2">
    <name type="scientific">marine sediment metagenome</name>
    <dbReference type="NCBI Taxonomy" id="412755"/>
    <lineage>
        <taxon>unclassified sequences</taxon>
        <taxon>metagenomes</taxon>
        <taxon>ecological metagenomes</taxon>
    </lineage>
</organism>
<evidence type="ECO:0000313" key="2">
    <source>
        <dbReference type="EMBL" id="KKN71164.1"/>
    </source>
</evidence>
<proteinExistence type="predicted"/>
<comment type="caution">
    <text evidence="2">The sequence shown here is derived from an EMBL/GenBank/DDBJ whole genome shotgun (WGS) entry which is preliminary data.</text>
</comment>
<feature type="region of interest" description="Disordered" evidence="1">
    <location>
        <begin position="103"/>
        <end position="140"/>
    </location>
</feature>
<sequence>MSEDGKQDDGGTTEGEGTVTKEVMDAAIAEAVKTAVAETTTNVWGKFQSEKDKEVAGIRSKAEEAVKGFADLQDREEAAKLEAMTPEQQGAYYAKKAYDLAKNAGSSDGKGAGSESPNPIGGTGTGQPGSDLGGSPAGQVDAKAIFEAGLKDAGIDPETVDLENGVAGFIKSVAAAAKSDGKTDEEKAAERNEQKAKDDANNTVVKGPVAQANPDLLKMSPVDIIRGGKTESPWTPRN</sequence>
<protein>
    <submittedName>
        <fullName evidence="2">Uncharacterized protein</fullName>
    </submittedName>
</protein>
<gene>
    <name evidence="2" type="ORF">LCGC14_0423270</name>
</gene>
<evidence type="ECO:0000256" key="1">
    <source>
        <dbReference type="SAM" id="MobiDB-lite"/>
    </source>
</evidence>
<feature type="compositionally biased region" description="Gly residues" evidence="1">
    <location>
        <begin position="121"/>
        <end position="136"/>
    </location>
</feature>
<reference evidence="2" key="1">
    <citation type="journal article" date="2015" name="Nature">
        <title>Complex archaea that bridge the gap between prokaryotes and eukaryotes.</title>
        <authorList>
            <person name="Spang A."/>
            <person name="Saw J.H."/>
            <person name="Jorgensen S.L."/>
            <person name="Zaremba-Niedzwiedzka K."/>
            <person name="Martijn J."/>
            <person name="Lind A.E."/>
            <person name="van Eijk R."/>
            <person name="Schleper C."/>
            <person name="Guy L."/>
            <person name="Ettema T.J."/>
        </authorList>
    </citation>
    <scope>NUCLEOTIDE SEQUENCE</scope>
</reference>
<accession>A0A0F9SW81</accession>
<feature type="region of interest" description="Disordered" evidence="1">
    <location>
        <begin position="1"/>
        <end position="20"/>
    </location>
</feature>
<dbReference type="AlphaFoldDB" id="A0A0F9SW81"/>
<feature type="region of interest" description="Disordered" evidence="1">
    <location>
        <begin position="176"/>
        <end position="238"/>
    </location>
</feature>
<name>A0A0F9SW81_9ZZZZ</name>